<dbReference type="RefSeq" id="WP_246117483.1">
    <property type="nucleotide sequence ID" value="NZ_BJWG01000008.1"/>
</dbReference>
<protein>
    <recommendedName>
        <fullName evidence="3">DUF4288 domain-containing protein</fullName>
    </recommendedName>
</protein>
<dbReference type="Pfam" id="PF14119">
    <property type="entry name" value="DUF4288"/>
    <property type="match status" value="1"/>
</dbReference>
<gene>
    <name evidence="1" type="ORF">CCO02nite_20930</name>
</gene>
<evidence type="ECO:0008006" key="3">
    <source>
        <dbReference type="Google" id="ProtNLM"/>
    </source>
</evidence>
<dbReference type="EMBL" id="BJWG01000008">
    <property type="protein sequence ID" value="GEL95435.1"/>
    <property type="molecule type" value="Genomic_DNA"/>
</dbReference>
<evidence type="ECO:0000313" key="1">
    <source>
        <dbReference type="EMBL" id="GEL95435.1"/>
    </source>
</evidence>
<sequence>MKNRDWFSAMLRMVVLVEGVGASRRVRSLVLFRAADWAEARERALQLGLGAERSYPGGTGEQVRWRLEAVETIDLLGAEIVDGREVYAEPVDLDFGEAVAFDAEFRPEESEPGQSGV</sequence>
<dbReference type="Proteomes" id="UP000321720">
    <property type="component" value="Unassembled WGS sequence"/>
</dbReference>
<dbReference type="AlphaFoldDB" id="A0A511JBS3"/>
<comment type="caution">
    <text evidence="1">The sequence shown here is derived from an EMBL/GenBank/DDBJ whole genome shotgun (WGS) entry which is preliminary data.</text>
</comment>
<accession>A0A511JBS3</accession>
<name>A0A511JBS3_9CELL</name>
<keyword evidence="2" id="KW-1185">Reference proteome</keyword>
<evidence type="ECO:0000313" key="2">
    <source>
        <dbReference type="Proteomes" id="UP000321720"/>
    </source>
</evidence>
<organism evidence="1 2">
    <name type="scientific">Cellulomonas composti</name>
    <dbReference type="NCBI Taxonomy" id="266130"/>
    <lineage>
        <taxon>Bacteria</taxon>
        <taxon>Bacillati</taxon>
        <taxon>Actinomycetota</taxon>
        <taxon>Actinomycetes</taxon>
        <taxon>Micrococcales</taxon>
        <taxon>Cellulomonadaceae</taxon>
        <taxon>Cellulomonas</taxon>
    </lineage>
</organism>
<dbReference type="InterPro" id="IPR025630">
    <property type="entry name" value="DUF4288"/>
</dbReference>
<proteinExistence type="predicted"/>
<reference evidence="1 2" key="1">
    <citation type="submission" date="2019-07" db="EMBL/GenBank/DDBJ databases">
        <title>Whole genome shotgun sequence of Cellulomonas composti NBRC 100758.</title>
        <authorList>
            <person name="Hosoyama A."/>
            <person name="Uohara A."/>
            <person name="Ohji S."/>
            <person name="Ichikawa N."/>
        </authorList>
    </citation>
    <scope>NUCLEOTIDE SEQUENCE [LARGE SCALE GENOMIC DNA]</scope>
    <source>
        <strain evidence="1 2">NBRC 100758</strain>
    </source>
</reference>